<sequence>MICFLLVSLQEINVSLWSQKWTYAIPLEIVYMTPLSKWNPYNIQHRGLAGSENGRQVLIGPKGQRNGGPHPNWAYNGTNHKKFYHTPVSFFLDQLDISPGDTVKNNIHVLDGNDRVRAVRPSGFWIHLPEIPGVGVLRQRYPIMPLHEEGSSVWKELDALKDIVLNPNKYQQMMYEDRKCSNQCPTTTKSPVTKEPQEAPEKILLPVLSKLNVTAMFVTQESSPAWGRHEHHFTLSVDQVQELEKGNLAQVITEEANGHSHDLTLYKIGNKYMMGHCDCQISCFDGHGRRVFFIK</sequence>
<keyword evidence="2" id="KW-1185">Reference proteome</keyword>
<dbReference type="AlphaFoldDB" id="A0AAD9KCL7"/>
<proteinExistence type="predicted"/>
<evidence type="ECO:0000313" key="1">
    <source>
        <dbReference type="EMBL" id="KAK2169188.1"/>
    </source>
</evidence>
<accession>A0AAD9KCL7</accession>
<organism evidence="1 2">
    <name type="scientific">Paralvinella palmiformis</name>
    <dbReference type="NCBI Taxonomy" id="53620"/>
    <lineage>
        <taxon>Eukaryota</taxon>
        <taxon>Metazoa</taxon>
        <taxon>Spiralia</taxon>
        <taxon>Lophotrochozoa</taxon>
        <taxon>Annelida</taxon>
        <taxon>Polychaeta</taxon>
        <taxon>Sedentaria</taxon>
        <taxon>Canalipalpata</taxon>
        <taxon>Terebellida</taxon>
        <taxon>Terebelliformia</taxon>
        <taxon>Alvinellidae</taxon>
        <taxon>Paralvinella</taxon>
    </lineage>
</organism>
<dbReference type="EMBL" id="JAODUP010000012">
    <property type="protein sequence ID" value="KAK2169188.1"/>
    <property type="molecule type" value="Genomic_DNA"/>
</dbReference>
<name>A0AAD9KCL7_9ANNE</name>
<gene>
    <name evidence="1" type="ORF">LSH36_12g34018</name>
</gene>
<dbReference type="Proteomes" id="UP001208570">
    <property type="component" value="Unassembled WGS sequence"/>
</dbReference>
<reference evidence="1" key="1">
    <citation type="journal article" date="2023" name="Mol. Biol. Evol.">
        <title>Third-Generation Sequencing Reveals the Adaptive Role of the Epigenome in Three Deep-Sea Polychaetes.</title>
        <authorList>
            <person name="Perez M."/>
            <person name="Aroh O."/>
            <person name="Sun Y."/>
            <person name="Lan Y."/>
            <person name="Juniper S.K."/>
            <person name="Young C.R."/>
            <person name="Angers B."/>
            <person name="Qian P.Y."/>
        </authorList>
    </citation>
    <scope>NUCLEOTIDE SEQUENCE</scope>
    <source>
        <strain evidence="1">P08H-3</strain>
    </source>
</reference>
<evidence type="ECO:0000313" key="2">
    <source>
        <dbReference type="Proteomes" id="UP001208570"/>
    </source>
</evidence>
<protein>
    <submittedName>
        <fullName evidence="1">Uncharacterized protein</fullName>
    </submittedName>
</protein>
<comment type="caution">
    <text evidence="1">The sequence shown here is derived from an EMBL/GenBank/DDBJ whole genome shotgun (WGS) entry which is preliminary data.</text>
</comment>